<dbReference type="Pfam" id="PF01381">
    <property type="entry name" value="HTH_3"/>
    <property type="match status" value="1"/>
</dbReference>
<comment type="caution">
    <text evidence="2">The sequence shown here is derived from an EMBL/GenBank/DDBJ whole genome shotgun (WGS) entry which is preliminary data.</text>
</comment>
<gene>
    <name evidence="2" type="ORF">C9E81_22045</name>
</gene>
<dbReference type="Proteomes" id="UP000273516">
    <property type="component" value="Unassembled WGS sequence"/>
</dbReference>
<accession>A0A3M0LY35</accession>
<proteinExistence type="predicted"/>
<dbReference type="SUPFAM" id="SSF47413">
    <property type="entry name" value="lambda repressor-like DNA-binding domains"/>
    <property type="match status" value="1"/>
</dbReference>
<evidence type="ECO:0000313" key="3">
    <source>
        <dbReference type="Proteomes" id="UP000273516"/>
    </source>
</evidence>
<name>A0A3M0LY35_9RHOB</name>
<dbReference type="EMBL" id="QOKZ01000020">
    <property type="protein sequence ID" value="RMC30121.1"/>
    <property type="molecule type" value="Genomic_DNA"/>
</dbReference>
<dbReference type="PROSITE" id="PS50943">
    <property type="entry name" value="HTH_CROC1"/>
    <property type="match status" value="1"/>
</dbReference>
<organism evidence="2 3">
    <name type="scientific">Paracoccus alkanivorans</name>
    <dbReference type="NCBI Taxonomy" id="2116655"/>
    <lineage>
        <taxon>Bacteria</taxon>
        <taxon>Pseudomonadati</taxon>
        <taxon>Pseudomonadota</taxon>
        <taxon>Alphaproteobacteria</taxon>
        <taxon>Rhodobacterales</taxon>
        <taxon>Paracoccaceae</taxon>
        <taxon>Paracoccus</taxon>
    </lineage>
</organism>
<dbReference type="RefSeq" id="WP_122114514.1">
    <property type="nucleotide sequence ID" value="NZ_QOKZ01000020.1"/>
</dbReference>
<dbReference type="GO" id="GO:0003677">
    <property type="term" value="F:DNA binding"/>
    <property type="evidence" value="ECO:0007669"/>
    <property type="project" value="InterPro"/>
</dbReference>
<evidence type="ECO:0000313" key="2">
    <source>
        <dbReference type="EMBL" id="RMC30121.1"/>
    </source>
</evidence>
<reference evidence="2 3" key="1">
    <citation type="submission" date="2018-07" db="EMBL/GenBank/DDBJ databases">
        <authorList>
            <person name="Zhang Y."/>
            <person name="Wang L."/>
            <person name="Ma S."/>
        </authorList>
    </citation>
    <scope>NUCLEOTIDE SEQUENCE [LARGE SCALE GENOMIC DNA]</scope>
    <source>
        <strain evidence="2 3">4-2</strain>
    </source>
</reference>
<evidence type="ECO:0000259" key="1">
    <source>
        <dbReference type="PROSITE" id="PS50943"/>
    </source>
</evidence>
<dbReference type="AlphaFoldDB" id="A0A3M0LY35"/>
<dbReference type="InterPro" id="IPR001387">
    <property type="entry name" value="Cro/C1-type_HTH"/>
</dbReference>
<dbReference type="Gene3D" id="1.10.260.40">
    <property type="entry name" value="lambda repressor-like DNA-binding domains"/>
    <property type="match status" value="1"/>
</dbReference>
<dbReference type="InterPro" id="IPR010982">
    <property type="entry name" value="Lambda_DNA-bd_dom_sf"/>
</dbReference>
<keyword evidence="3" id="KW-1185">Reference proteome</keyword>
<protein>
    <submittedName>
        <fullName evidence="2">XRE family transcriptional regulator</fullName>
    </submittedName>
</protein>
<dbReference type="CDD" id="cd00093">
    <property type="entry name" value="HTH_XRE"/>
    <property type="match status" value="1"/>
</dbReference>
<sequence>MLGISQRQLAEVARVSRPTIVDFEREARVPHPNNMEAIRSALEAAGIEFIPENGGGPGVRLAQGRNSS</sequence>
<feature type="domain" description="HTH cro/C1-type" evidence="1">
    <location>
        <begin position="2"/>
        <end position="49"/>
    </location>
</feature>
<dbReference type="OrthoDB" id="7206663at2"/>